<reference evidence="1" key="1">
    <citation type="journal article" date="2019" name="Sci. Rep.">
        <title>Draft genome of Tanacetum cinerariifolium, the natural source of mosquito coil.</title>
        <authorList>
            <person name="Yamashiro T."/>
            <person name="Shiraishi A."/>
            <person name="Satake H."/>
            <person name="Nakayama K."/>
        </authorList>
    </citation>
    <scope>NUCLEOTIDE SEQUENCE</scope>
</reference>
<dbReference type="EMBL" id="BKCJ011865191">
    <property type="protein sequence ID" value="GFD59452.1"/>
    <property type="molecule type" value="Genomic_DNA"/>
</dbReference>
<comment type="caution">
    <text evidence="1">The sequence shown here is derived from an EMBL/GenBank/DDBJ whole genome shotgun (WGS) entry which is preliminary data.</text>
</comment>
<feature type="non-terminal residue" evidence="1">
    <location>
        <position position="80"/>
    </location>
</feature>
<proteinExistence type="predicted"/>
<evidence type="ECO:0000313" key="1">
    <source>
        <dbReference type="EMBL" id="GFD59452.1"/>
    </source>
</evidence>
<name>A0A699XHC6_TANCI</name>
<organism evidence="1">
    <name type="scientific">Tanacetum cinerariifolium</name>
    <name type="common">Dalmatian daisy</name>
    <name type="synonym">Chrysanthemum cinerariifolium</name>
    <dbReference type="NCBI Taxonomy" id="118510"/>
    <lineage>
        <taxon>Eukaryota</taxon>
        <taxon>Viridiplantae</taxon>
        <taxon>Streptophyta</taxon>
        <taxon>Embryophyta</taxon>
        <taxon>Tracheophyta</taxon>
        <taxon>Spermatophyta</taxon>
        <taxon>Magnoliopsida</taxon>
        <taxon>eudicotyledons</taxon>
        <taxon>Gunneridae</taxon>
        <taxon>Pentapetalae</taxon>
        <taxon>asterids</taxon>
        <taxon>campanulids</taxon>
        <taxon>Asterales</taxon>
        <taxon>Asteraceae</taxon>
        <taxon>Asteroideae</taxon>
        <taxon>Anthemideae</taxon>
        <taxon>Anthemidinae</taxon>
        <taxon>Tanacetum</taxon>
    </lineage>
</organism>
<accession>A0A699XHC6</accession>
<gene>
    <name evidence="1" type="ORF">Tci_931421</name>
</gene>
<sequence length="80" mass="8860">MLRLLPEVARSKVALRRVTELSERLSEEDIAPAAATRLEWDTIRFDQVCYQHQSGDGAGGDAEGFRVGPIDLEFAKGEIT</sequence>
<protein>
    <submittedName>
        <fullName evidence="1">Uncharacterized protein</fullName>
    </submittedName>
</protein>
<dbReference type="AlphaFoldDB" id="A0A699XHC6"/>